<dbReference type="SUPFAM" id="SSF56672">
    <property type="entry name" value="DNA/RNA polymerases"/>
    <property type="match status" value="1"/>
</dbReference>
<dbReference type="CDD" id="cd01650">
    <property type="entry name" value="RT_nLTR_like"/>
    <property type="match status" value="1"/>
</dbReference>
<dbReference type="PANTHER" id="PTHR31635:SF196">
    <property type="entry name" value="REVERSE TRANSCRIPTASE DOMAIN-CONTAINING PROTEIN-RELATED"/>
    <property type="match status" value="1"/>
</dbReference>
<dbReference type="OrthoDB" id="1609566at2759"/>
<keyword evidence="3" id="KW-1185">Reference proteome</keyword>
<dbReference type="SUPFAM" id="SSF56219">
    <property type="entry name" value="DNase I-like"/>
    <property type="match status" value="1"/>
</dbReference>
<protein>
    <recommendedName>
        <fullName evidence="1">Reverse transcriptase domain-containing protein</fullName>
    </recommendedName>
</protein>
<dbReference type="Ensembl" id="ENSLLET00000026753.1">
    <property type="protein sequence ID" value="ENSLLEP00000025767.1"/>
    <property type="gene ID" value="ENSLLEG00000016361.1"/>
</dbReference>
<dbReference type="InterPro" id="IPR043502">
    <property type="entry name" value="DNA/RNA_pol_sf"/>
</dbReference>
<dbReference type="PANTHER" id="PTHR31635">
    <property type="entry name" value="REVERSE TRANSCRIPTASE DOMAIN-CONTAINING PROTEIN-RELATED"/>
    <property type="match status" value="1"/>
</dbReference>
<dbReference type="GeneTree" id="ENSGT00940000165023"/>
<dbReference type="Gene3D" id="3.60.10.10">
    <property type="entry name" value="Endonuclease/exonuclease/phosphatase"/>
    <property type="match status" value="1"/>
</dbReference>
<sequence>MTDAGGRFVFVKGRILDQVYTFANCYAPNRAQHRFLSATLRTLRDFAEGLVVLGGDLNVPLEPSWDTSAGKSSIPLHIIRSCRNSLHASRLADCWRTLHPEGKDFTFYAHSSQTYSRIDYLFIPQYHLSALRSVTIGTATWSDHAPVSITLRSPMFRPTAPNWRLNDSLLSDPLVTEEGRQVLTDFFEENATGEVASPLVWEAHKCVIRGYFIRKGAELTKSRSAAMRDLQRQIAQISSDHKLEGDPETMAHLTDLRRSLTTLMNATYHRSYLRSKALFHLHGDKSGRLLARMLAQKRSATYIAKLRDSQNIPQRLPTKLLQITRDYYAALYDLRGAICPQDVARKRADIMAYLTKHSTKRISNQASEHLDRPLTAEELALALKTSKTGKSPGPDGLPVRYYKTYTAILSPHLLTAYNDLAEGRPLPAQTLCANITILPKEGKDGDLCSSYRPISLLNCDLKLFAKILADRLKPFLPALVHADQVGFVLGREARDNTMRTLQLMHHARRSSQTLALLSTDAEKAFDRVDWDFISLSLVRIGLGPHLRAWIGALYGDATARVCVNGVFTAPFPIRNGTRQGCPLSPLLFVLTLEPFLEAIRSNPNIAGVQVGPQHHKVAAYADDLLFFVTGPEVSLPAIMVAFEEYGGLSNLKINYLKSHILNISVPNSRAQALKPHFAFTWASDKIKYLGIWLTSHGSHLFRENFPPLLTLLQRDLATWNYPHISWLGRISVIKMNIQPRLLYLLQTIPIDLPRAFLASLRSLVTTYIWRGKRPRTSYQVLTRSRAAGGLALPNFNFYHQACHLQRVVEWSREGSVKLWRAMEQELVGRPMTVLPWLPLKEGRKLANSSPYVGATYGIWRRIATRCNLTSFPSPMTPVIHNEDYLPGLDPHSVRRLIPVPTPRILHFFNASTRRSLADIMQDRRVTFLHSFHYAQIRHYLEGIPQKHQLGRPLWTFERLCHSSGPLSHGLSLLYTLLRDAAANIPPPYMGKWESILNITLSDDQWSKICDLTHHCSTSSKLQETAYKVLSFWYRTPDIINRFDPQVPALCWRCNDALGDMLHIWWECQIIRPFWVRIYDILKEFIDPPPEFTPAALLLHHNSYSITSYKRTLAIRVLNPAKALIPLFWRQLIPPPLTLWFTRMEELHSIEHLIYKASDQLPLYSEIWSNWVTRSSAASFRALLTLPEQ</sequence>
<reference evidence="2" key="1">
    <citation type="submission" date="2025-08" db="UniProtKB">
        <authorList>
            <consortium name="Ensembl"/>
        </authorList>
    </citation>
    <scope>IDENTIFICATION</scope>
</reference>
<dbReference type="PROSITE" id="PS50878">
    <property type="entry name" value="RT_POL"/>
    <property type="match status" value="1"/>
</dbReference>
<reference evidence="2" key="2">
    <citation type="submission" date="2025-09" db="UniProtKB">
        <authorList>
            <consortium name="Ensembl"/>
        </authorList>
    </citation>
    <scope>IDENTIFICATION</scope>
</reference>
<dbReference type="InterPro" id="IPR036691">
    <property type="entry name" value="Endo/exonu/phosph_ase_sf"/>
</dbReference>
<dbReference type="InterPro" id="IPR000477">
    <property type="entry name" value="RT_dom"/>
</dbReference>
<dbReference type="AlphaFoldDB" id="A0A8C5PNW4"/>
<accession>A0A8C5PNW4</accession>
<name>A0A8C5PNW4_9ANUR</name>
<evidence type="ECO:0000259" key="1">
    <source>
        <dbReference type="PROSITE" id="PS50878"/>
    </source>
</evidence>
<feature type="domain" description="Reverse transcriptase" evidence="1">
    <location>
        <begin position="419"/>
        <end position="693"/>
    </location>
</feature>
<evidence type="ECO:0000313" key="2">
    <source>
        <dbReference type="Ensembl" id="ENSLLEP00000025767.1"/>
    </source>
</evidence>
<dbReference type="Proteomes" id="UP000694569">
    <property type="component" value="Unplaced"/>
</dbReference>
<organism evidence="2 3">
    <name type="scientific">Leptobrachium leishanense</name>
    <name type="common">Leishan spiny toad</name>
    <dbReference type="NCBI Taxonomy" id="445787"/>
    <lineage>
        <taxon>Eukaryota</taxon>
        <taxon>Metazoa</taxon>
        <taxon>Chordata</taxon>
        <taxon>Craniata</taxon>
        <taxon>Vertebrata</taxon>
        <taxon>Euteleostomi</taxon>
        <taxon>Amphibia</taxon>
        <taxon>Batrachia</taxon>
        <taxon>Anura</taxon>
        <taxon>Pelobatoidea</taxon>
        <taxon>Megophryidae</taxon>
        <taxon>Leptobrachium</taxon>
    </lineage>
</organism>
<evidence type="ECO:0000313" key="3">
    <source>
        <dbReference type="Proteomes" id="UP000694569"/>
    </source>
</evidence>
<proteinExistence type="predicted"/>
<dbReference type="Pfam" id="PF00078">
    <property type="entry name" value="RVT_1"/>
    <property type="match status" value="1"/>
</dbReference>